<accession>A0A366I294</accession>
<evidence type="ECO:0000313" key="2">
    <source>
        <dbReference type="Proteomes" id="UP000253046"/>
    </source>
</evidence>
<keyword evidence="2" id="KW-1185">Reference proteome</keyword>
<name>A0A366I294_9GAMM</name>
<protein>
    <submittedName>
        <fullName evidence="1">Uncharacterized protein</fullName>
    </submittedName>
</protein>
<evidence type="ECO:0000313" key="1">
    <source>
        <dbReference type="EMBL" id="RBP60135.1"/>
    </source>
</evidence>
<comment type="caution">
    <text evidence="1">The sequence shown here is derived from an EMBL/GenBank/DDBJ whole genome shotgun (WGS) entry which is preliminary data.</text>
</comment>
<gene>
    <name evidence="1" type="ORF">DES54_1332</name>
</gene>
<proteinExistence type="predicted"/>
<organism evidence="1 2">
    <name type="scientific">Brenneria salicis ATCC 15712 = DSM 30166</name>
    <dbReference type="NCBI Taxonomy" id="714314"/>
    <lineage>
        <taxon>Bacteria</taxon>
        <taxon>Pseudomonadati</taxon>
        <taxon>Pseudomonadota</taxon>
        <taxon>Gammaproteobacteria</taxon>
        <taxon>Enterobacterales</taxon>
        <taxon>Pectobacteriaceae</taxon>
        <taxon>Brenneria</taxon>
    </lineage>
</organism>
<sequence>MSNAMHAMEIRFNIYIYIKQLITRLQKNNIIGH</sequence>
<reference evidence="1 2" key="1">
    <citation type="submission" date="2018-06" db="EMBL/GenBank/DDBJ databases">
        <title>Genomic Encyclopedia of Type Strains, Phase IV (KMG-IV): sequencing the most valuable type-strain genomes for metagenomic binning, comparative biology and taxonomic classification.</title>
        <authorList>
            <person name="Goeker M."/>
        </authorList>
    </citation>
    <scope>NUCLEOTIDE SEQUENCE [LARGE SCALE GENOMIC DNA]</scope>
    <source>
        <strain evidence="1 2">DSM 30166</strain>
    </source>
</reference>
<dbReference type="Proteomes" id="UP000253046">
    <property type="component" value="Unassembled WGS sequence"/>
</dbReference>
<dbReference type="EMBL" id="QNRY01000033">
    <property type="protein sequence ID" value="RBP60135.1"/>
    <property type="molecule type" value="Genomic_DNA"/>
</dbReference>
<dbReference type="AlphaFoldDB" id="A0A366I294"/>